<evidence type="ECO:0000256" key="2">
    <source>
        <dbReference type="SAM" id="SignalP"/>
    </source>
</evidence>
<keyword evidence="4" id="KW-1185">Reference proteome</keyword>
<dbReference type="AlphaFoldDB" id="A0A7W4YHV4"/>
<evidence type="ECO:0008006" key="5">
    <source>
        <dbReference type="Google" id="ProtNLM"/>
    </source>
</evidence>
<feature type="compositionally biased region" description="Low complexity" evidence="1">
    <location>
        <begin position="29"/>
        <end position="40"/>
    </location>
</feature>
<name>A0A7W4YHV4_LEIAQ</name>
<gene>
    <name evidence="3" type="ORF">FHX33_000529</name>
</gene>
<organism evidence="3 4">
    <name type="scientific">Leifsonia aquatica</name>
    <name type="common">Corynebacterium aquaticum</name>
    <dbReference type="NCBI Taxonomy" id="144185"/>
    <lineage>
        <taxon>Bacteria</taxon>
        <taxon>Bacillati</taxon>
        <taxon>Actinomycetota</taxon>
        <taxon>Actinomycetes</taxon>
        <taxon>Micrococcales</taxon>
        <taxon>Microbacteriaceae</taxon>
        <taxon>Leifsonia</taxon>
    </lineage>
</organism>
<feature type="signal peptide" evidence="2">
    <location>
        <begin position="1"/>
        <end position="25"/>
    </location>
</feature>
<evidence type="ECO:0000256" key="1">
    <source>
        <dbReference type="SAM" id="MobiDB-lite"/>
    </source>
</evidence>
<feature type="region of interest" description="Disordered" evidence="1">
    <location>
        <begin position="29"/>
        <end position="64"/>
    </location>
</feature>
<dbReference type="Proteomes" id="UP000538196">
    <property type="component" value="Unassembled WGS sequence"/>
</dbReference>
<reference evidence="3 4" key="1">
    <citation type="submission" date="2020-08" db="EMBL/GenBank/DDBJ databases">
        <title>Sequencing the genomes of 1000 actinobacteria strains.</title>
        <authorList>
            <person name="Klenk H.-P."/>
        </authorList>
    </citation>
    <scope>NUCLEOTIDE SEQUENCE [LARGE SCALE GENOMIC DNA]</scope>
    <source>
        <strain evidence="3 4">DSM 20146</strain>
    </source>
</reference>
<comment type="caution">
    <text evidence="3">The sequence shown here is derived from an EMBL/GenBank/DDBJ whole genome shotgun (WGS) entry which is preliminary data.</text>
</comment>
<sequence length="204" mass="20797">MPFTARSALRTVTVAAALTGALALAGCAPTATSPSSSPTGTAGGGAATTKPTVTPTPTPTEPATPVTLSCDQLITADQLYAYNPNFGPNPDYKPADGSLEAKIADWQGLTCAWLNQTSGDVIQIAVAQPPASQLDGLKNAAITDAQPVPTYGAPPIEGYFKTGESGQVQIFRGGYWIVAESTAFFEPGDAAPLMENVLGNLPAS</sequence>
<dbReference type="RefSeq" id="WP_021763367.1">
    <property type="nucleotide sequence ID" value="NZ_JACHVP010000001.1"/>
</dbReference>
<feature type="chain" id="PRO_5038425616" description="Iron ABC transporter ATP-binding protein" evidence="2">
    <location>
        <begin position="26"/>
        <end position="204"/>
    </location>
</feature>
<accession>A0A7W4YHV4</accession>
<dbReference type="PROSITE" id="PS51257">
    <property type="entry name" value="PROKAR_LIPOPROTEIN"/>
    <property type="match status" value="1"/>
</dbReference>
<proteinExistence type="predicted"/>
<dbReference type="EMBL" id="JACHVP010000001">
    <property type="protein sequence ID" value="MBB2965797.1"/>
    <property type="molecule type" value="Genomic_DNA"/>
</dbReference>
<evidence type="ECO:0000313" key="3">
    <source>
        <dbReference type="EMBL" id="MBB2965797.1"/>
    </source>
</evidence>
<evidence type="ECO:0000313" key="4">
    <source>
        <dbReference type="Proteomes" id="UP000538196"/>
    </source>
</evidence>
<keyword evidence="2" id="KW-0732">Signal</keyword>
<protein>
    <recommendedName>
        <fullName evidence="5">Iron ABC transporter ATP-binding protein</fullName>
    </recommendedName>
</protein>